<feature type="domain" description="NADP-dependent oxidoreductase" evidence="5">
    <location>
        <begin position="97"/>
        <end position="381"/>
    </location>
</feature>
<feature type="compositionally biased region" description="Polar residues" evidence="4">
    <location>
        <begin position="294"/>
        <end position="306"/>
    </location>
</feature>
<evidence type="ECO:0000256" key="1">
    <source>
        <dbReference type="ARBA" id="ARBA00007905"/>
    </source>
</evidence>
<accession>A0ABR1SC16</accession>
<keyword evidence="7" id="KW-1185">Reference proteome</keyword>
<gene>
    <name evidence="6" type="ORF">PG991_006428</name>
</gene>
<evidence type="ECO:0000256" key="4">
    <source>
        <dbReference type="SAM" id="MobiDB-lite"/>
    </source>
</evidence>
<evidence type="ECO:0000259" key="5">
    <source>
        <dbReference type="Pfam" id="PF00248"/>
    </source>
</evidence>
<evidence type="ECO:0000256" key="3">
    <source>
        <dbReference type="ARBA" id="ARBA00023002"/>
    </source>
</evidence>
<evidence type="ECO:0000313" key="7">
    <source>
        <dbReference type="Proteomes" id="UP001396898"/>
    </source>
</evidence>
<keyword evidence="2" id="KW-0521">NADP</keyword>
<keyword evidence="3" id="KW-0560">Oxidoreductase</keyword>
<dbReference type="Proteomes" id="UP001396898">
    <property type="component" value="Unassembled WGS sequence"/>
</dbReference>
<comment type="similarity">
    <text evidence="1">Belongs to the aldo/keto reductase family.</text>
</comment>
<evidence type="ECO:0000256" key="2">
    <source>
        <dbReference type="ARBA" id="ARBA00022857"/>
    </source>
</evidence>
<feature type="region of interest" description="Disordered" evidence="4">
    <location>
        <begin position="287"/>
        <end position="307"/>
    </location>
</feature>
<protein>
    <submittedName>
        <fullName evidence="6">NADP-dependent oxidoreductase domain-containing protein</fullName>
    </submittedName>
</protein>
<dbReference type="InterPro" id="IPR036812">
    <property type="entry name" value="NAD(P)_OxRdtase_dom_sf"/>
</dbReference>
<proteinExistence type="inferred from homology"/>
<dbReference type="PANTHER" id="PTHR43364">
    <property type="entry name" value="NADH-SPECIFIC METHYLGLYOXAL REDUCTASE-RELATED"/>
    <property type="match status" value="1"/>
</dbReference>
<dbReference type="InterPro" id="IPR023210">
    <property type="entry name" value="NADP_OxRdtase_dom"/>
</dbReference>
<sequence length="392" mass="42937">MTIAKHAAIKASKFSTVPASLQASVAQTKAEYPQLGKSGLRVSNPILGGLQIGSPERLQWVLGEDKYGGDSMLTREHPPGTATAQGGLTHSFCLRRKWDTANVYSNGESERIMGKALRKYGIPRSKVVLLTKCGRVVCGPENLDVGSGVAAHSAEAARSKDYMNAWGLSRSSIFHAVAASLERLGTPYIDLLQIHRFDEQVPPEETMGALDHLVKAGKVRYIGASSMWAYQLALLQQAADKHGYAKFVSMQNHYNLLYREEEREMNRYCHETGVGLIPWAPLASGQLARPRDQNGASPRSTATQNGALYHDDDASASRAIVGHVQETARRRGWPMSHVALAWLNRRVAAPVVGLGSVARLDDVLGARGKVLTAEEEGYLDEQYRPRWVQGHM</sequence>
<dbReference type="InterPro" id="IPR050523">
    <property type="entry name" value="AKR_Detox_Biosynth"/>
</dbReference>
<evidence type="ECO:0000313" key="6">
    <source>
        <dbReference type="EMBL" id="KAK8029372.1"/>
    </source>
</evidence>
<dbReference type="EMBL" id="JAQQWI010000007">
    <property type="protein sequence ID" value="KAK8029372.1"/>
    <property type="molecule type" value="Genomic_DNA"/>
</dbReference>
<comment type="caution">
    <text evidence="6">The sequence shown here is derived from an EMBL/GenBank/DDBJ whole genome shotgun (WGS) entry which is preliminary data.</text>
</comment>
<organism evidence="6 7">
    <name type="scientific">Apiospora marii</name>
    <dbReference type="NCBI Taxonomy" id="335849"/>
    <lineage>
        <taxon>Eukaryota</taxon>
        <taxon>Fungi</taxon>
        <taxon>Dikarya</taxon>
        <taxon>Ascomycota</taxon>
        <taxon>Pezizomycotina</taxon>
        <taxon>Sordariomycetes</taxon>
        <taxon>Xylariomycetidae</taxon>
        <taxon>Amphisphaeriales</taxon>
        <taxon>Apiosporaceae</taxon>
        <taxon>Apiospora</taxon>
    </lineage>
</organism>
<dbReference type="SUPFAM" id="SSF51430">
    <property type="entry name" value="NAD(P)-linked oxidoreductase"/>
    <property type="match status" value="1"/>
</dbReference>
<dbReference type="Pfam" id="PF00248">
    <property type="entry name" value="Aldo_ket_red"/>
    <property type="match status" value="1"/>
</dbReference>
<dbReference type="Gene3D" id="3.20.20.100">
    <property type="entry name" value="NADP-dependent oxidoreductase domain"/>
    <property type="match status" value="1"/>
</dbReference>
<dbReference type="PANTHER" id="PTHR43364:SF9">
    <property type="entry name" value="OXIDOREDUCTASE"/>
    <property type="match status" value="1"/>
</dbReference>
<reference evidence="6 7" key="1">
    <citation type="submission" date="2023-01" db="EMBL/GenBank/DDBJ databases">
        <title>Analysis of 21 Apiospora genomes using comparative genomics revels a genus with tremendous synthesis potential of carbohydrate active enzymes and secondary metabolites.</title>
        <authorList>
            <person name="Sorensen T."/>
        </authorList>
    </citation>
    <scope>NUCLEOTIDE SEQUENCE [LARGE SCALE GENOMIC DNA]</scope>
    <source>
        <strain evidence="6 7">CBS 20057</strain>
    </source>
</reference>
<name>A0ABR1SC16_9PEZI</name>